<evidence type="ECO:0000313" key="1">
    <source>
        <dbReference type="EMBL" id="CAI3971134.1"/>
    </source>
</evidence>
<accession>A0A9N6ZG02</accession>
<sequence length="107" mass="12836">MSEYKKAGSTIVRVMSLKPWALSQYKRNANRKIRSFLYDRYVITIQMRGHNPKYPENDWRRYRKFQKIPILFRTEQEAKDYFDAHGFKNINGRKMSASVSKVKISLL</sequence>
<gene>
    <name evidence="1" type="ORF">ORM20_00085</name>
</gene>
<proteinExistence type="predicted"/>
<dbReference type="EMBL" id="OX359470">
    <property type="protein sequence ID" value="CAI3971134.1"/>
    <property type="molecule type" value="Genomic_DNA"/>
</dbReference>
<organism evidence="1">
    <name type="scientific">Ochrobactrum phage ORM_20</name>
    <dbReference type="NCBI Taxonomy" id="2985243"/>
    <lineage>
        <taxon>Viruses</taxon>
    </lineage>
</organism>
<name>A0A9N6ZG02_9VIRU</name>
<protein>
    <submittedName>
        <fullName evidence="1">Uncharacterized protein</fullName>
    </submittedName>
</protein>
<reference evidence="1" key="1">
    <citation type="submission" date="2022-10" db="EMBL/GenBank/DDBJ databases">
        <authorList>
            <person name="Meaden S."/>
        </authorList>
    </citation>
    <scope>NUCLEOTIDE SEQUENCE</scope>
</reference>